<name>A0A913ZWH4_PATMI</name>
<dbReference type="PANTHER" id="PTHR11920">
    <property type="entry name" value="GUANYLYL CYCLASE"/>
    <property type="match status" value="1"/>
</dbReference>
<dbReference type="InterPro" id="IPR001054">
    <property type="entry name" value="A/G_cyclase"/>
</dbReference>
<dbReference type="GeneID" id="119727994"/>
<evidence type="ECO:0000256" key="1">
    <source>
        <dbReference type="ARBA" id="ARBA00004370"/>
    </source>
</evidence>
<keyword evidence="5" id="KW-0472">Membrane</keyword>
<reference evidence="8" key="1">
    <citation type="submission" date="2022-11" db="UniProtKB">
        <authorList>
            <consortium name="EnsemblMetazoa"/>
        </authorList>
    </citation>
    <scope>IDENTIFICATION</scope>
</reference>
<dbReference type="InterPro" id="IPR029787">
    <property type="entry name" value="Nucleotide_cyclase"/>
</dbReference>
<dbReference type="PANTHER" id="PTHR11920:SF335">
    <property type="entry name" value="GUANYLATE CYCLASE"/>
    <property type="match status" value="1"/>
</dbReference>
<dbReference type="GO" id="GO:0007168">
    <property type="term" value="P:receptor guanylyl cyclase signaling pathway"/>
    <property type="evidence" value="ECO:0007669"/>
    <property type="project" value="TreeGrafter"/>
</dbReference>
<evidence type="ECO:0000313" key="9">
    <source>
        <dbReference type="Proteomes" id="UP000887568"/>
    </source>
</evidence>
<evidence type="ECO:0000256" key="4">
    <source>
        <dbReference type="ARBA" id="ARBA00022989"/>
    </source>
</evidence>
<accession>A0A913ZWH4</accession>
<feature type="domain" description="Guanylate cyclase" evidence="7">
    <location>
        <begin position="1"/>
        <end position="50"/>
    </location>
</feature>
<keyword evidence="4" id="KW-1133">Transmembrane helix</keyword>
<proteinExistence type="predicted"/>
<keyword evidence="2" id="KW-0812">Transmembrane</keyword>
<sequence length="179" mass="20404">MLVSGLPLRNGNRHAGMITSGAWHLLEGFSSFIVPHKQEEKLKLRIGIHSALKIHVSPECRQVLEELGGYNLVERGLIAMKVWQLFSLHRSFLRVVQLAHPGRLRLAPCRSISSDVILGAHPGQPPQTLLMERSHWWKYFVHSKKCTNRVARQQKGSSGPKNQLYLKPKHNYLLISLRL</sequence>
<dbReference type="GO" id="GO:0004016">
    <property type="term" value="F:adenylate cyclase activity"/>
    <property type="evidence" value="ECO:0007669"/>
    <property type="project" value="TreeGrafter"/>
</dbReference>
<organism evidence="8 9">
    <name type="scientific">Patiria miniata</name>
    <name type="common">Bat star</name>
    <name type="synonym">Asterina miniata</name>
    <dbReference type="NCBI Taxonomy" id="46514"/>
    <lineage>
        <taxon>Eukaryota</taxon>
        <taxon>Metazoa</taxon>
        <taxon>Echinodermata</taxon>
        <taxon>Eleutherozoa</taxon>
        <taxon>Asterozoa</taxon>
        <taxon>Asteroidea</taxon>
        <taxon>Valvatacea</taxon>
        <taxon>Valvatida</taxon>
        <taxon>Asterinidae</taxon>
        <taxon>Patiria</taxon>
    </lineage>
</organism>
<comment type="subcellular location">
    <subcellularLocation>
        <location evidence="1">Membrane</location>
    </subcellularLocation>
</comment>
<dbReference type="AlphaFoldDB" id="A0A913ZWH4"/>
<dbReference type="GO" id="GO:0000166">
    <property type="term" value="F:nucleotide binding"/>
    <property type="evidence" value="ECO:0007669"/>
    <property type="project" value="UniProtKB-KW"/>
</dbReference>
<evidence type="ECO:0000313" key="8">
    <source>
        <dbReference type="EnsemblMetazoa" id="XP_038056003.1"/>
    </source>
</evidence>
<evidence type="ECO:0000259" key="7">
    <source>
        <dbReference type="PROSITE" id="PS50125"/>
    </source>
</evidence>
<evidence type="ECO:0000256" key="5">
    <source>
        <dbReference type="ARBA" id="ARBA00023136"/>
    </source>
</evidence>
<dbReference type="GO" id="GO:0001653">
    <property type="term" value="F:peptide receptor activity"/>
    <property type="evidence" value="ECO:0007669"/>
    <property type="project" value="TreeGrafter"/>
</dbReference>
<dbReference type="GO" id="GO:0005886">
    <property type="term" value="C:plasma membrane"/>
    <property type="evidence" value="ECO:0007669"/>
    <property type="project" value="TreeGrafter"/>
</dbReference>
<dbReference type="GO" id="GO:0035556">
    <property type="term" value="P:intracellular signal transduction"/>
    <property type="evidence" value="ECO:0007669"/>
    <property type="project" value="InterPro"/>
</dbReference>
<dbReference type="Gene3D" id="3.30.70.1230">
    <property type="entry name" value="Nucleotide cyclase"/>
    <property type="match status" value="1"/>
</dbReference>
<dbReference type="PROSITE" id="PS50125">
    <property type="entry name" value="GUANYLATE_CYCLASE_2"/>
    <property type="match status" value="1"/>
</dbReference>
<dbReference type="RefSeq" id="XP_038056003.1">
    <property type="nucleotide sequence ID" value="XM_038200075.1"/>
</dbReference>
<keyword evidence="3" id="KW-0547">Nucleotide-binding</keyword>
<keyword evidence="9" id="KW-1185">Reference proteome</keyword>
<dbReference type="EnsemblMetazoa" id="XM_038200075.1">
    <property type="protein sequence ID" value="XP_038056003.1"/>
    <property type="gene ID" value="LOC119727994"/>
</dbReference>
<dbReference type="GO" id="GO:0004383">
    <property type="term" value="F:guanylate cyclase activity"/>
    <property type="evidence" value="ECO:0007669"/>
    <property type="project" value="TreeGrafter"/>
</dbReference>
<dbReference type="SUPFAM" id="SSF55073">
    <property type="entry name" value="Nucleotide cyclase"/>
    <property type="match status" value="1"/>
</dbReference>
<keyword evidence="6" id="KW-0456">Lyase</keyword>
<evidence type="ECO:0000256" key="3">
    <source>
        <dbReference type="ARBA" id="ARBA00022741"/>
    </source>
</evidence>
<evidence type="ECO:0000256" key="2">
    <source>
        <dbReference type="ARBA" id="ARBA00022692"/>
    </source>
</evidence>
<evidence type="ECO:0000256" key="6">
    <source>
        <dbReference type="ARBA" id="ARBA00023239"/>
    </source>
</evidence>
<dbReference type="InterPro" id="IPR050401">
    <property type="entry name" value="Cyclic_nucleotide_synthase"/>
</dbReference>
<dbReference type="Proteomes" id="UP000887568">
    <property type="component" value="Unplaced"/>
</dbReference>
<protein>
    <recommendedName>
        <fullName evidence="7">Guanylate cyclase domain-containing protein</fullName>
    </recommendedName>
</protein>